<dbReference type="EMBL" id="CAJVPP010000440">
    <property type="protein sequence ID" value="CAG8482862.1"/>
    <property type="molecule type" value="Genomic_DNA"/>
</dbReference>
<dbReference type="InterPro" id="IPR036188">
    <property type="entry name" value="FAD/NAD-bd_sf"/>
</dbReference>
<evidence type="ECO:0000256" key="3">
    <source>
        <dbReference type="RuleBase" id="RU003616"/>
    </source>
</evidence>
<accession>A0A9N8WDI3</accession>
<protein>
    <submittedName>
        <fullName evidence="6">12939_t:CDS:1</fullName>
    </submittedName>
</protein>
<dbReference type="InterPro" id="IPR008978">
    <property type="entry name" value="HSP20-like_chaperone"/>
</dbReference>
<keyword evidence="1" id="KW-0346">Stress response</keyword>
<reference evidence="6" key="1">
    <citation type="submission" date="2021-06" db="EMBL/GenBank/DDBJ databases">
        <authorList>
            <person name="Kallberg Y."/>
            <person name="Tangrot J."/>
            <person name="Rosling A."/>
        </authorList>
    </citation>
    <scope>NUCLEOTIDE SEQUENCE</scope>
    <source>
        <strain evidence="6">87-6 pot B 2015</strain>
    </source>
</reference>
<evidence type="ECO:0000313" key="6">
    <source>
        <dbReference type="EMBL" id="CAG8482862.1"/>
    </source>
</evidence>
<feature type="domain" description="SHSP" evidence="5">
    <location>
        <begin position="243"/>
        <end position="391"/>
    </location>
</feature>
<feature type="compositionally biased region" description="Low complexity" evidence="4">
    <location>
        <begin position="48"/>
        <end position="80"/>
    </location>
</feature>
<gene>
    <name evidence="6" type="ORF">FMOSSE_LOCUS3118</name>
</gene>
<dbReference type="Pfam" id="PF05834">
    <property type="entry name" value="Lycopene_cycl"/>
    <property type="match status" value="1"/>
</dbReference>
<proteinExistence type="inferred from homology"/>
<dbReference type="PROSITE" id="PS01031">
    <property type="entry name" value="SHSP"/>
    <property type="match status" value="1"/>
</dbReference>
<evidence type="ECO:0000259" key="5">
    <source>
        <dbReference type="PROSITE" id="PS01031"/>
    </source>
</evidence>
<dbReference type="Pfam" id="PF00011">
    <property type="entry name" value="HSP20"/>
    <property type="match status" value="2"/>
</dbReference>
<comment type="similarity">
    <text evidence="2 3">Belongs to the small heat shock protein (HSP20) family.</text>
</comment>
<dbReference type="CDD" id="cd06464">
    <property type="entry name" value="ACD_sHsps-like"/>
    <property type="match status" value="1"/>
</dbReference>
<comment type="caution">
    <text evidence="6">The sequence shown here is derived from an EMBL/GenBank/DDBJ whole genome shotgun (WGS) entry which is preliminary data.</text>
</comment>
<dbReference type="Gene3D" id="3.50.50.60">
    <property type="entry name" value="FAD/NAD(P)-binding domain"/>
    <property type="match status" value="1"/>
</dbReference>
<dbReference type="Gene3D" id="2.60.40.790">
    <property type="match status" value="1"/>
</dbReference>
<dbReference type="InterPro" id="IPR002068">
    <property type="entry name" value="A-crystallin/Hsp20_dom"/>
</dbReference>
<dbReference type="AlphaFoldDB" id="A0A9N8WDI3"/>
<dbReference type="InterPro" id="IPR031107">
    <property type="entry name" value="Small_HSP"/>
</dbReference>
<dbReference type="Proteomes" id="UP000789375">
    <property type="component" value="Unassembled WGS sequence"/>
</dbReference>
<organism evidence="6 7">
    <name type="scientific">Funneliformis mosseae</name>
    <name type="common">Endomycorrhizal fungus</name>
    <name type="synonym">Glomus mosseae</name>
    <dbReference type="NCBI Taxonomy" id="27381"/>
    <lineage>
        <taxon>Eukaryota</taxon>
        <taxon>Fungi</taxon>
        <taxon>Fungi incertae sedis</taxon>
        <taxon>Mucoromycota</taxon>
        <taxon>Glomeromycotina</taxon>
        <taxon>Glomeromycetes</taxon>
        <taxon>Glomerales</taxon>
        <taxon>Glomeraceae</taxon>
        <taxon>Funneliformis</taxon>
    </lineage>
</organism>
<name>A0A9N8WDI3_FUNMO</name>
<dbReference type="PANTHER" id="PTHR11527">
    <property type="entry name" value="HEAT-SHOCK PROTEIN 20 FAMILY MEMBER"/>
    <property type="match status" value="1"/>
</dbReference>
<sequence>MRRFIHGSNTRSLSNLLQSNRIHSSRIKIYIQSRFKSSKINPKDHSTISDTTSLTSSSPLLTSSSPSQDIPTSSSDITSSFRIPLDQSNLKPSSSSSPPQEAEASNPKFEQVEQKFHQLQQEAKTRELWSQSVDYTSRIMFTRPKEIYDFIIIGAGSAGCVLAKELIHSLPNINVLVLEAGPPHAQINDRICSVFSHASIIMSLINRFLPELNRAFTLLDEPLLSNVARRYPSSFPTLSDRLTFPNIYRPSVDVSESDKNYVVEAEVPGMKKEDLSVEFLDDNILLLKGKVEKGTAAPAEGMRTVDNTGDTIAAEGSTADSTPTGEVVEAGGAALDEPKFWTSERMRGHFQRSFQFPGKIDPENSKASYKNGILSIVVPKVERRGKQISIE</sequence>
<evidence type="ECO:0000256" key="4">
    <source>
        <dbReference type="SAM" id="MobiDB-lite"/>
    </source>
</evidence>
<evidence type="ECO:0000313" key="7">
    <source>
        <dbReference type="Proteomes" id="UP000789375"/>
    </source>
</evidence>
<feature type="region of interest" description="Disordered" evidence="4">
    <location>
        <begin position="40"/>
        <end position="109"/>
    </location>
</feature>
<evidence type="ECO:0000256" key="1">
    <source>
        <dbReference type="ARBA" id="ARBA00023016"/>
    </source>
</evidence>
<dbReference type="SUPFAM" id="SSF49764">
    <property type="entry name" value="HSP20-like chaperones"/>
    <property type="match status" value="1"/>
</dbReference>
<keyword evidence="7" id="KW-1185">Reference proteome</keyword>
<evidence type="ECO:0000256" key="2">
    <source>
        <dbReference type="PROSITE-ProRule" id="PRU00285"/>
    </source>
</evidence>
<dbReference type="SUPFAM" id="SSF51905">
    <property type="entry name" value="FAD/NAD(P)-binding domain"/>
    <property type="match status" value="1"/>
</dbReference>